<keyword evidence="1" id="KW-0472">Membrane</keyword>
<feature type="transmembrane region" description="Helical" evidence="1">
    <location>
        <begin position="20"/>
        <end position="39"/>
    </location>
</feature>
<feature type="transmembrane region" description="Helical" evidence="1">
    <location>
        <begin position="46"/>
        <end position="68"/>
    </location>
</feature>
<dbReference type="RefSeq" id="WP_135625531.1">
    <property type="nucleotide sequence ID" value="NZ_RQGD01000047.1"/>
</dbReference>
<protein>
    <submittedName>
        <fullName evidence="2">Uncharacterized protein</fullName>
    </submittedName>
</protein>
<evidence type="ECO:0000313" key="2">
    <source>
        <dbReference type="EMBL" id="TGL55891.1"/>
    </source>
</evidence>
<dbReference type="OrthoDB" id="322510at2"/>
<accession>A0A4R9JT27</accession>
<organism evidence="2 3">
    <name type="scientific">Leptospira ognonensis</name>
    <dbReference type="NCBI Taxonomy" id="2484945"/>
    <lineage>
        <taxon>Bacteria</taxon>
        <taxon>Pseudomonadati</taxon>
        <taxon>Spirochaetota</taxon>
        <taxon>Spirochaetia</taxon>
        <taxon>Leptospirales</taxon>
        <taxon>Leptospiraceae</taxon>
        <taxon>Leptospira</taxon>
    </lineage>
</organism>
<gene>
    <name evidence="2" type="ORF">EHQ58_18390</name>
</gene>
<feature type="transmembrane region" description="Helical" evidence="1">
    <location>
        <begin position="74"/>
        <end position="96"/>
    </location>
</feature>
<comment type="caution">
    <text evidence="2">The sequence shown here is derived from an EMBL/GenBank/DDBJ whole genome shotgun (WGS) entry which is preliminary data.</text>
</comment>
<evidence type="ECO:0000313" key="3">
    <source>
        <dbReference type="Proteomes" id="UP000297693"/>
    </source>
</evidence>
<proteinExistence type="predicted"/>
<dbReference type="Proteomes" id="UP000297693">
    <property type="component" value="Unassembled WGS sequence"/>
</dbReference>
<evidence type="ECO:0000256" key="1">
    <source>
        <dbReference type="SAM" id="Phobius"/>
    </source>
</evidence>
<keyword evidence="1" id="KW-0812">Transmembrane</keyword>
<keyword evidence="3" id="KW-1185">Reference proteome</keyword>
<sequence>MLSFIESNQSRKPPKPNPNFNPWHLFLTGLSLILGYTTILIPFGAYFTFSVSVWIILILFLPLLFLAISLISRFGYVILISVFLSLLDGGASLLFLGDFFGYLTKTTVASNILPDQASSFILKKYIFLSDFAIQVEKGGSFQAPITVRARGGSKIYGPMLQFRFAPIVAKSNPNKQLPLYALCYANLNETCDFSKETSGGIVIRETIWDSNKVNVVGSVPLENSIFLMWIGRGESDISRKGLISFGAILTSVLVWAGICFLRKNHLKN</sequence>
<keyword evidence="1" id="KW-1133">Transmembrane helix</keyword>
<feature type="transmembrane region" description="Helical" evidence="1">
    <location>
        <begin position="242"/>
        <end position="261"/>
    </location>
</feature>
<dbReference type="AlphaFoldDB" id="A0A4R9JT27"/>
<reference evidence="2" key="1">
    <citation type="journal article" date="2019" name="PLoS Negl. Trop. Dis.">
        <title>Revisiting the worldwide diversity of Leptospira species in the environment.</title>
        <authorList>
            <person name="Vincent A.T."/>
            <person name="Schiettekatte O."/>
            <person name="Bourhy P."/>
            <person name="Veyrier F.J."/>
            <person name="Picardeau M."/>
        </authorList>
    </citation>
    <scope>NUCLEOTIDE SEQUENCE [LARGE SCALE GENOMIC DNA]</scope>
    <source>
        <strain evidence="2">201702476</strain>
    </source>
</reference>
<name>A0A4R9JT27_9LEPT</name>
<dbReference type="EMBL" id="RQGD01000047">
    <property type="protein sequence ID" value="TGL55891.1"/>
    <property type="molecule type" value="Genomic_DNA"/>
</dbReference>